<dbReference type="AlphaFoldDB" id="A0A1Q9AH16"/>
<dbReference type="EMBL" id="MKIO01000033">
    <property type="protein sequence ID" value="OLP54479.1"/>
    <property type="molecule type" value="Genomic_DNA"/>
</dbReference>
<dbReference type="RefSeq" id="WP_075635666.1">
    <property type="nucleotide sequence ID" value="NZ_MKIO01000033.1"/>
</dbReference>
<dbReference type="SUPFAM" id="SSF103473">
    <property type="entry name" value="MFS general substrate transporter"/>
    <property type="match status" value="1"/>
</dbReference>
<evidence type="ECO:0000256" key="1">
    <source>
        <dbReference type="ARBA" id="ARBA00022692"/>
    </source>
</evidence>
<feature type="transmembrane region" description="Helical" evidence="4">
    <location>
        <begin position="210"/>
        <end position="228"/>
    </location>
</feature>
<evidence type="ECO:0000259" key="5">
    <source>
        <dbReference type="PROSITE" id="PS50850"/>
    </source>
</evidence>
<evidence type="ECO:0000256" key="3">
    <source>
        <dbReference type="ARBA" id="ARBA00023136"/>
    </source>
</evidence>
<dbReference type="GO" id="GO:0022857">
    <property type="term" value="F:transmembrane transporter activity"/>
    <property type="evidence" value="ECO:0007669"/>
    <property type="project" value="InterPro"/>
</dbReference>
<organism evidence="6 7">
    <name type="scientific">Xaviernesmea rhizosphaerae</name>
    <dbReference type="NCBI Taxonomy" id="1672749"/>
    <lineage>
        <taxon>Bacteria</taxon>
        <taxon>Pseudomonadati</taxon>
        <taxon>Pseudomonadota</taxon>
        <taxon>Alphaproteobacteria</taxon>
        <taxon>Hyphomicrobiales</taxon>
        <taxon>Rhizobiaceae</taxon>
        <taxon>Rhizobium/Agrobacterium group</taxon>
        <taxon>Xaviernesmea</taxon>
    </lineage>
</organism>
<keyword evidence="1 4" id="KW-0812">Transmembrane</keyword>
<evidence type="ECO:0000313" key="7">
    <source>
        <dbReference type="Proteomes" id="UP000186143"/>
    </source>
</evidence>
<evidence type="ECO:0000313" key="6">
    <source>
        <dbReference type="EMBL" id="OLP54479.1"/>
    </source>
</evidence>
<protein>
    <recommendedName>
        <fullName evidence="5">Major facilitator superfamily (MFS) profile domain-containing protein</fullName>
    </recommendedName>
</protein>
<evidence type="ECO:0000256" key="4">
    <source>
        <dbReference type="SAM" id="Phobius"/>
    </source>
</evidence>
<proteinExistence type="predicted"/>
<feature type="transmembrane region" description="Helical" evidence="4">
    <location>
        <begin position="43"/>
        <end position="61"/>
    </location>
</feature>
<feature type="transmembrane region" description="Helical" evidence="4">
    <location>
        <begin position="332"/>
        <end position="358"/>
    </location>
</feature>
<dbReference type="Proteomes" id="UP000186143">
    <property type="component" value="Unassembled WGS sequence"/>
</dbReference>
<evidence type="ECO:0000256" key="2">
    <source>
        <dbReference type="ARBA" id="ARBA00022989"/>
    </source>
</evidence>
<keyword evidence="3 4" id="KW-0472">Membrane</keyword>
<reference evidence="6 7" key="1">
    <citation type="submission" date="2016-09" db="EMBL/GenBank/DDBJ databases">
        <title>Rhizobium sp. nov., a novel species isolated from the rice rhizosphere.</title>
        <authorList>
            <person name="Zhao J."/>
            <person name="Zhang X."/>
        </authorList>
    </citation>
    <scope>NUCLEOTIDE SEQUENCE [LARGE SCALE GENOMIC DNA]</scope>
    <source>
        <strain evidence="6 7">MH17</strain>
    </source>
</reference>
<sequence>MRRDLSLFLTLAITQTTGWGTTGVLAVLAPAIAADLAVPLPLVFLGTAVFYVAMGLAAPLAGRAFRGIGARRAMAVGAVGLALGLAGLGLCTGLVPFLFAWGLMGVAGALFLTTAAYVHLADVAGERARGLIGMLMLVTGLAGSLFWPLTAALEHLAGWRLTLEIYAAVMAFAVAPLVLAGLRQPEAAIASDQEMSPASPASKRALRGQIFWFLVLAIALNSFVTSGMEAVGITLFRVLGADPALAIGLASFLGVLKVSGRLVELVGGKRWSALSTGLVAGALIPCGLLVLLLFGAGPVALGLCLALFGLGSGAFAVARATMPLAFYQKADYAAAVSAIALPMNLTTALAAPILSGLITRSGASATLGLMVLLSGLAFLLMLRLKTLSARPPVRPVALADGSTA</sequence>
<dbReference type="Gene3D" id="1.20.1250.20">
    <property type="entry name" value="MFS general substrate transporter like domains"/>
    <property type="match status" value="1"/>
</dbReference>
<keyword evidence="2 4" id="KW-1133">Transmembrane helix</keyword>
<feature type="transmembrane region" description="Helical" evidence="4">
    <location>
        <begin position="165"/>
        <end position="182"/>
    </location>
</feature>
<dbReference type="STRING" id="1672749.BJF92_03465"/>
<dbReference type="PROSITE" id="PS50850">
    <property type="entry name" value="MFS"/>
    <property type="match status" value="1"/>
</dbReference>
<feature type="transmembrane region" description="Helical" evidence="4">
    <location>
        <begin position="132"/>
        <end position="153"/>
    </location>
</feature>
<feature type="domain" description="Major facilitator superfamily (MFS) profile" evidence="5">
    <location>
        <begin position="7"/>
        <end position="386"/>
    </location>
</feature>
<feature type="transmembrane region" description="Helical" evidence="4">
    <location>
        <begin position="364"/>
        <end position="384"/>
    </location>
</feature>
<feature type="transmembrane region" description="Helical" evidence="4">
    <location>
        <begin position="300"/>
        <end position="320"/>
    </location>
</feature>
<feature type="transmembrane region" description="Helical" evidence="4">
    <location>
        <begin position="234"/>
        <end position="259"/>
    </location>
</feature>
<dbReference type="InterPro" id="IPR011701">
    <property type="entry name" value="MFS"/>
</dbReference>
<gene>
    <name evidence="6" type="ORF">BJF92_03465</name>
</gene>
<accession>A0A1Q9AH16</accession>
<dbReference type="Pfam" id="PF07690">
    <property type="entry name" value="MFS_1"/>
    <property type="match status" value="1"/>
</dbReference>
<feature type="transmembrane region" description="Helical" evidence="4">
    <location>
        <begin position="271"/>
        <end position="294"/>
    </location>
</feature>
<dbReference type="InterPro" id="IPR036259">
    <property type="entry name" value="MFS_trans_sf"/>
</dbReference>
<dbReference type="InterPro" id="IPR020846">
    <property type="entry name" value="MFS_dom"/>
</dbReference>
<feature type="transmembrane region" description="Helical" evidence="4">
    <location>
        <begin position="101"/>
        <end position="120"/>
    </location>
</feature>
<feature type="transmembrane region" description="Helical" evidence="4">
    <location>
        <begin position="73"/>
        <end position="95"/>
    </location>
</feature>
<name>A0A1Q9AH16_9HYPH</name>
<dbReference type="OrthoDB" id="7200137at2"/>
<comment type="caution">
    <text evidence="6">The sequence shown here is derived from an EMBL/GenBank/DDBJ whole genome shotgun (WGS) entry which is preliminary data.</text>
</comment>